<evidence type="ECO:0000256" key="1">
    <source>
        <dbReference type="ARBA" id="ARBA00005622"/>
    </source>
</evidence>
<dbReference type="STRING" id="558151.ACM46_13945"/>
<dbReference type="SUPFAM" id="SSF53474">
    <property type="entry name" value="alpha/beta-Hydrolases"/>
    <property type="match status" value="1"/>
</dbReference>
<dbReference type="InterPro" id="IPR029058">
    <property type="entry name" value="AB_hydrolase_fold"/>
</dbReference>
<proteinExistence type="inferred from homology"/>
<name>A0A0J7IAB2_9FLAO</name>
<dbReference type="EMBL" id="LFND01000004">
    <property type="protein sequence ID" value="KMQ63232.1"/>
    <property type="molecule type" value="Genomic_DNA"/>
</dbReference>
<dbReference type="Pfam" id="PF00756">
    <property type="entry name" value="Esterase"/>
    <property type="match status" value="1"/>
</dbReference>
<comment type="caution">
    <text evidence="4">The sequence shown here is derived from an EMBL/GenBank/DDBJ whole genome shotgun (WGS) entry which is preliminary data.</text>
</comment>
<keyword evidence="2" id="KW-0378">Hydrolase</keyword>
<gene>
    <name evidence="4" type="ORF">ACM46_13945</name>
</gene>
<organism evidence="4 5">
    <name type="scientific">Chryseobacterium angstadtii</name>
    <dbReference type="NCBI Taxonomy" id="558151"/>
    <lineage>
        <taxon>Bacteria</taxon>
        <taxon>Pseudomonadati</taxon>
        <taxon>Bacteroidota</taxon>
        <taxon>Flavobacteriia</taxon>
        <taxon>Flavobacteriales</taxon>
        <taxon>Weeksellaceae</taxon>
        <taxon>Chryseobacterium group</taxon>
        <taxon>Chryseobacterium</taxon>
    </lineage>
</organism>
<sequence length="352" mass="40681">MNNRLKCLLLNLFLLLSLSGKAQEKISIGEKKNLSSAILNENREIWIHLPKTYNDSSIHPAKYPVIYLLDGEINFESYAGMSDFLAKPPYADMPECIVVGIKNTERTRDLTPTKSHKKSPVNPDVVLFGDSGGSENFVRFIQEELKPFINKNYRTLDYSILVGHSFGGLFAVNVLLTHPEYFNAYVANDPSLWWDNKILITKTKEYLDKNKKFPDHKFLYVSQADNEEQNKNWNSDMTQAIEEFRGIVEKNGSLNYKHHFFENEVHGTVSYPGNYDALKYIFKGFRTDIKKLSKNPQLLEEEYKKFSQKAGAEFIPSESYLNVILKFMKTNGFKESETYFDGLKNKLYPQKN</sequence>
<dbReference type="InterPro" id="IPR000801">
    <property type="entry name" value="Esterase-like"/>
</dbReference>
<dbReference type="Proteomes" id="UP000036261">
    <property type="component" value="Unassembled WGS sequence"/>
</dbReference>
<evidence type="ECO:0000313" key="5">
    <source>
        <dbReference type="Proteomes" id="UP000036261"/>
    </source>
</evidence>
<reference evidence="4 5" key="1">
    <citation type="journal article" date="2013" name="Int. J. Syst. Evol. Microbiol.">
        <title>Chryseobacterium angstadtii sp. nov., isolated from a newt tank.</title>
        <authorList>
            <person name="Kirk K.E."/>
            <person name="Hoffman J.A."/>
            <person name="Smith K.A."/>
            <person name="Strahan B.L."/>
            <person name="Failor K.C."/>
            <person name="Krebs J.E."/>
            <person name="Gale A.N."/>
            <person name="Do T.D."/>
            <person name="Sontag T.C."/>
            <person name="Batties A.M."/>
            <person name="Mistiszyn K."/>
            <person name="Newman J.D."/>
        </authorList>
    </citation>
    <scope>NUCLEOTIDE SEQUENCE [LARGE SCALE GENOMIC DNA]</scope>
    <source>
        <strain evidence="4 5">KM</strain>
    </source>
</reference>
<dbReference type="PATRIC" id="fig|558151.6.peg.2948"/>
<dbReference type="Gene3D" id="3.40.50.1820">
    <property type="entry name" value="alpha/beta hydrolase"/>
    <property type="match status" value="1"/>
</dbReference>
<dbReference type="PANTHER" id="PTHR40841">
    <property type="entry name" value="SIDEROPHORE TRIACETYLFUSARININE C ESTERASE"/>
    <property type="match status" value="1"/>
</dbReference>
<dbReference type="GO" id="GO:0016788">
    <property type="term" value="F:hydrolase activity, acting on ester bonds"/>
    <property type="evidence" value="ECO:0007669"/>
    <property type="project" value="TreeGrafter"/>
</dbReference>
<accession>A0A0J7IAB2</accession>
<keyword evidence="5" id="KW-1185">Reference proteome</keyword>
<feature type="signal peptide" evidence="3">
    <location>
        <begin position="1"/>
        <end position="22"/>
    </location>
</feature>
<evidence type="ECO:0000313" key="4">
    <source>
        <dbReference type="EMBL" id="KMQ63232.1"/>
    </source>
</evidence>
<keyword evidence="3" id="KW-0732">Signal</keyword>
<dbReference type="AlphaFoldDB" id="A0A0J7IAB2"/>
<feature type="chain" id="PRO_5005288236" description="Esterase" evidence="3">
    <location>
        <begin position="23"/>
        <end position="352"/>
    </location>
</feature>
<evidence type="ECO:0000256" key="3">
    <source>
        <dbReference type="SAM" id="SignalP"/>
    </source>
</evidence>
<comment type="similarity">
    <text evidence="1">Belongs to the esterase D family.</text>
</comment>
<protein>
    <recommendedName>
        <fullName evidence="6">Esterase</fullName>
    </recommendedName>
</protein>
<dbReference type="PANTHER" id="PTHR40841:SF2">
    <property type="entry name" value="SIDEROPHORE-DEGRADING ESTERASE (EUROFUNG)"/>
    <property type="match status" value="1"/>
</dbReference>
<evidence type="ECO:0008006" key="6">
    <source>
        <dbReference type="Google" id="ProtNLM"/>
    </source>
</evidence>
<evidence type="ECO:0000256" key="2">
    <source>
        <dbReference type="ARBA" id="ARBA00022801"/>
    </source>
</evidence>
<dbReference type="InterPro" id="IPR052558">
    <property type="entry name" value="Siderophore_Hydrolase_D"/>
</dbReference>